<dbReference type="PANTHER" id="PTHR43875">
    <property type="entry name" value="MALTODEXTRIN IMPORT ATP-BINDING PROTEIN MSMX"/>
    <property type="match status" value="1"/>
</dbReference>
<dbReference type="InterPro" id="IPR003593">
    <property type="entry name" value="AAA+_ATPase"/>
</dbReference>
<dbReference type="GO" id="GO:0005524">
    <property type="term" value="F:ATP binding"/>
    <property type="evidence" value="ECO:0007669"/>
    <property type="project" value="UniProtKB-KW"/>
</dbReference>
<evidence type="ECO:0000313" key="6">
    <source>
        <dbReference type="Proteomes" id="UP001165962"/>
    </source>
</evidence>
<proteinExistence type="predicted"/>
<gene>
    <name evidence="5" type="ORF">G9U52_03685</name>
</gene>
<feature type="domain" description="ABC transporter" evidence="4">
    <location>
        <begin position="5"/>
        <end position="235"/>
    </location>
</feature>
<reference evidence="5" key="1">
    <citation type="submission" date="2020-03" db="EMBL/GenBank/DDBJ databases">
        <title>Draft sequencing of Paenibacilllus sp. S3N08.</title>
        <authorList>
            <person name="Kim D.-U."/>
        </authorList>
    </citation>
    <scope>NUCLEOTIDE SEQUENCE</scope>
    <source>
        <strain evidence="5">S3N08</strain>
    </source>
</reference>
<dbReference type="SUPFAM" id="SSF52540">
    <property type="entry name" value="P-loop containing nucleoside triphosphate hydrolases"/>
    <property type="match status" value="1"/>
</dbReference>
<dbReference type="EMBL" id="JAAOIW010000001">
    <property type="protein sequence ID" value="NHN28932.1"/>
    <property type="molecule type" value="Genomic_DNA"/>
</dbReference>
<dbReference type="PANTHER" id="PTHR43875:SF1">
    <property type="entry name" value="OSMOPROTECTIVE COMPOUNDS UPTAKE ATP-BINDING PROTEIN GGTA"/>
    <property type="match status" value="1"/>
</dbReference>
<protein>
    <submittedName>
        <fullName evidence="5">ABC transporter ATP-binding protein</fullName>
    </submittedName>
</protein>
<comment type="caution">
    <text evidence="5">The sequence shown here is derived from an EMBL/GenBank/DDBJ whole genome shotgun (WGS) entry which is preliminary data.</text>
</comment>
<dbReference type="InterPro" id="IPR012340">
    <property type="entry name" value="NA-bd_OB-fold"/>
</dbReference>
<keyword evidence="1" id="KW-0813">Transport</keyword>
<dbReference type="InterPro" id="IPR027417">
    <property type="entry name" value="P-loop_NTPase"/>
</dbReference>
<dbReference type="InterPro" id="IPR013611">
    <property type="entry name" value="Transp-assoc_OB_typ2"/>
</dbReference>
<keyword evidence="2" id="KW-0547">Nucleotide-binding</keyword>
<dbReference type="SMART" id="SM00382">
    <property type="entry name" value="AAA"/>
    <property type="match status" value="1"/>
</dbReference>
<keyword evidence="3 5" id="KW-0067">ATP-binding</keyword>
<dbReference type="PROSITE" id="PS50893">
    <property type="entry name" value="ABC_TRANSPORTER_2"/>
    <property type="match status" value="1"/>
</dbReference>
<name>A0ABX0J223_9BACL</name>
<dbReference type="Pfam" id="PF08402">
    <property type="entry name" value="TOBE_2"/>
    <property type="match status" value="1"/>
</dbReference>
<dbReference type="Pfam" id="PF00005">
    <property type="entry name" value="ABC_tran"/>
    <property type="match status" value="1"/>
</dbReference>
<evidence type="ECO:0000256" key="2">
    <source>
        <dbReference type="ARBA" id="ARBA00022741"/>
    </source>
</evidence>
<evidence type="ECO:0000256" key="3">
    <source>
        <dbReference type="ARBA" id="ARBA00022840"/>
    </source>
</evidence>
<dbReference type="SUPFAM" id="SSF50331">
    <property type="entry name" value="MOP-like"/>
    <property type="match status" value="1"/>
</dbReference>
<dbReference type="Gene3D" id="2.40.50.100">
    <property type="match status" value="1"/>
</dbReference>
<dbReference type="Proteomes" id="UP001165962">
    <property type="component" value="Unassembled WGS sequence"/>
</dbReference>
<evidence type="ECO:0000256" key="1">
    <source>
        <dbReference type="ARBA" id="ARBA00022448"/>
    </source>
</evidence>
<dbReference type="InterPro" id="IPR008995">
    <property type="entry name" value="Mo/tungstate-bd_C_term_dom"/>
</dbReference>
<dbReference type="Gene3D" id="2.40.50.140">
    <property type="entry name" value="Nucleic acid-binding proteins"/>
    <property type="match status" value="1"/>
</dbReference>
<keyword evidence="6" id="KW-1185">Reference proteome</keyword>
<dbReference type="InterPro" id="IPR047641">
    <property type="entry name" value="ABC_transpr_MalK/UgpC-like"/>
</dbReference>
<evidence type="ECO:0000259" key="4">
    <source>
        <dbReference type="PROSITE" id="PS50893"/>
    </source>
</evidence>
<dbReference type="InterPro" id="IPR003439">
    <property type="entry name" value="ABC_transporter-like_ATP-bd"/>
</dbReference>
<sequence>MSVAISFKDVVKKYGETVVIPELTLNIKQGEFFTLLGPSGCGKTTLLRMVAGFNSIEGGAISFNDRVINQVAPGKRNIGMVFQNYAIFPHLTVKGNVAFGLQNRKISKEETNKKVDEVLKTVQIDAYKDRLPQNLSGGQQQRVALARAIVIRPDVLLMDEPLSNLDAKLRIEMRNAIKEIQNSVGITTVYVTHDQEEAMAVSDRIAVMKSGIIQHVGTPQEIYQRPANIFVATFIGHTNIMEGSLSLDQGEYRVRFSPSYEERVTNIQMPVASGGLPVKISVRPEEFMISEDGTGIHAKIVNSIFLGQNTHYFVDLETGLRVQITQESTAGNLLKPGTKIQLKANMNKVNVYDEQGEVNYTGAIL</sequence>
<dbReference type="InterPro" id="IPR017871">
    <property type="entry name" value="ABC_transporter-like_CS"/>
</dbReference>
<dbReference type="RefSeq" id="WP_166146266.1">
    <property type="nucleotide sequence ID" value="NZ_JAAOIW010000001.1"/>
</dbReference>
<accession>A0ABX0J223</accession>
<dbReference type="Gene3D" id="3.40.50.300">
    <property type="entry name" value="P-loop containing nucleotide triphosphate hydrolases"/>
    <property type="match status" value="1"/>
</dbReference>
<organism evidence="5 6">
    <name type="scientific">Paenibacillus agricola</name>
    <dbReference type="NCBI Taxonomy" id="2716264"/>
    <lineage>
        <taxon>Bacteria</taxon>
        <taxon>Bacillati</taxon>
        <taxon>Bacillota</taxon>
        <taxon>Bacilli</taxon>
        <taxon>Bacillales</taxon>
        <taxon>Paenibacillaceae</taxon>
        <taxon>Paenibacillus</taxon>
    </lineage>
</organism>
<evidence type="ECO:0000313" key="5">
    <source>
        <dbReference type="EMBL" id="NHN28932.1"/>
    </source>
</evidence>
<dbReference type="PROSITE" id="PS00211">
    <property type="entry name" value="ABC_TRANSPORTER_1"/>
    <property type="match status" value="1"/>
</dbReference>